<dbReference type="GO" id="GO:0009252">
    <property type="term" value="P:peptidoglycan biosynthetic process"/>
    <property type="evidence" value="ECO:0007669"/>
    <property type="project" value="UniProtKB-UniRule"/>
</dbReference>
<dbReference type="InterPro" id="IPR004101">
    <property type="entry name" value="Mur_ligase_C"/>
</dbReference>
<dbReference type="Gene3D" id="3.90.190.20">
    <property type="entry name" value="Mur ligase, C-terminal domain"/>
    <property type="match status" value="1"/>
</dbReference>
<dbReference type="InterPro" id="IPR036565">
    <property type="entry name" value="Mur-like_cat_sf"/>
</dbReference>
<evidence type="ECO:0000256" key="3">
    <source>
        <dbReference type="ARBA" id="ARBA00022490"/>
    </source>
</evidence>
<dbReference type="SUPFAM" id="SSF51984">
    <property type="entry name" value="MurCD N-terminal domain"/>
    <property type="match status" value="1"/>
</dbReference>
<dbReference type="GO" id="GO:0008764">
    <property type="term" value="F:UDP-N-acetylmuramoylalanine-D-glutamate ligase activity"/>
    <property type="evidence" value="ECO:0007669"/>
    <property type="project" value="UniProtKB-UniRule"/>
</dbReference>
<comment type="pathway">
    <text evidence="2 7 8">Cell wall biogenesis; peptidoglycan biosynthesis.</text>
</comment>
<dbReference type="EMBL" id="NWBP01000033">
    <property type="protein sequence ID" value="PCC82172.1"/>
    <property type="molecule type" value="Genomic_DNA"/>
</dbReference>
<dbReference type="NCBIfam" id="TIGR01087">
    <property type="entry name" value="murD"/>
    <property type="match status" value="1"/>
</dbReference>
<evidence type="ECO:0000256" key="7">
    <source>
        <dbReference type="HAMAP-Rule" id="MF_00639"/>
    </source>
</evidence>
<reference evidence="11 12" key="1">
    <citation type="submission" date="2017-09" db="EMBL/GenBank/DDBJ databases">
        <title>Draft Genome Sequence of Corynebacterium accolens AH4003.</title>
        <authorList>
            <person name="Chen Y."/>
            <person name="Oosthuysen W.F."/>
            <person name="Kelley S."/>
            <person name="Horswill A."/>
        </authorList>
    </citation>
    <scope>NUCLEOTIDE SEQUENCE [LARGE SCALE GENOMIC DNA]</scope>
    <source>
        <strain evidence="11 12">AH4003</strain>
    </source>
</reference>
<keyword evidence="3 7" id="KW-0963">Cytoplasm</keyword>
<comment type="similarity">
    <text evidence="7">Belongs to the MurCDEF family.</text>
</comment>
<dbReference type="SUPFAM" id="SSF53623">
    <property type="entry name" value="MurD-like peptide ligases, catalytic domain"/>
    <property type="match status" value="1"/>
</dbReference>
<dbReference type="Pfam" id="PF21799">
    <property type="entry name" value="MurD-like_N"/>
    <property type="match status" value="1"/>
</dbReference>
<evidence type="ECO:0000256" key="5">
    <source>
        <dbReference type="ARBA" id="ARBA00022741"/>
    </source>
</evidence>
<comment type="caution">
    <text evidence="11">The sequence shown here is derived from an EMBL/GenBank/DDBJ whole genome shotgun (WGS) entry which is preliminary data.</text>
</comment>
<dbReference type="GO" id="GO:0005524">
    <property type="term" value="F:ATP binding"/>
    <property type="evidence" value="ECO:0007669"/>
    <property type="project" value="UniProtKB-UniRule"/>
</dbReference>
<name>A0A2A4AI56_9CORY</name>
<dbReference type="PANTHER" id="PTHR43692:SF1">
    <property type="entry name" value="UDP-N-ACETYLMURAMOYLALANINE--D-GLUTAMATE LIGASE"/>
    <property type="match status" value="1"/>
</dbReference>
<evidence type="ECO:0000259" key="10">
    <source>
        <dbReference type="Pfam" id="PF08245"/>
    </source>
</evidence>
<dbReference type="EC" id="6.3.2.9" evidence="7 8"/>
<keyword evidence="5 7" id="KW-0547">Nucleotide-binding</keyword>
<dbReference type="Gene3D" id="3.40.1190.10">
    <property type="entry name" value="Mur-like, catalytic domain"/>
    <property type="match status" value="1"/>
</dbReference>
<dbReference type="InterPro" id="IPR005762">
    <property type="entry name" value="MurD"/>
</dbReference>
<accession>A0A2A4AI56</accession>
<keyword evidence="7 8" id="KW-0132">Cell division</keyword>
<proteinExistence type="inferred from homology"/>
<dbReference type="Proteomes" id="UP000218690">
    <property type="component" value="Unassembled WGS sequence"/>
</dbReference>
<protein>
    <recommendedName>
        <fullName evidence="7 8">UDP-N-acetylmuramoylalanine--D-glutamate ligase</fullName>
        <ecNumber evidence="7 8">6.3.2.9</ecNumber>
    </recommendedName>
    <alternativeName>
        <fullName evidence="7">D-glutamic acid-adding enzyme</fullName>
    </alternativeName>
    <alternativeName>
        <fullName evidence="7">UDP-N-acetylmuramoyl-L-alanyl-D-glutamate synthetase</fullName>
    </alternativeName>
</protein>
<gene>
    <name evidence="7" type="primary">murD</name>
    <name evidence="11" type="ORF">COM45_10735</name>
</gene>
<dbReference type="Pfam" id="PF08245">
    <property type="entry name" value="Mur_ligase_M"/>
    <property type="match status" value="1"/>
</dbReference>
<dbReference type="PANTHER" id="PTHR43692">
    <property type="entry name" value="UDP-N-ACETYLMURAMOYLALANINE--D-GLUTAMATE LIGASE"/>
    <property type="match status" value="1"/>
</dbReference>
<sequence>MSSAAFDFAASNSEVSPAALPDSLRGRILVAGAGVSGRGCASVLLRLGADVVVADGNADSRARLEADLSVTTIDAATANPADYSLVVTSPGWAPSSPLLLAAAAAGVEVIGDVELAYRLDAASVFGAPRTWLAVTGTNGKTTTTGMLAAIMAADEQRSGKRSQAVGNIGTSPFDALAASPRVDVLVAELSSFQLHWSSQLRAEVGVLLNLADDHLDWHGSFHAYAEAKAKVLSGSHAVIGRDDSQVREYADAAAERGALSPDTHAFTHTIPNDGEVGVIDGQLVINNVAGVSATVIDDVTALQPSGMAGILDAAAAACAALLAGAEPASITEGLESYTVAGHRGELVHRHNGIAFIDNSKATNPHAAEAAMRGLDNVVWVAGGQLKGADVSDLLDAHAERLKAAVVMGVDKQVLYDALQQRGVATTVIESTDPLRAMEEAVTVAVQHAEPGDTVLLAPAGASLDMYQGMAQRGDFFAAAAQRIAR</sequence>
<dbReference type="GO" id="GO:0071555">
    <property type="term" value="P:cell wall organization"/>
    <property type="evidence" value="ECO:0007669"/>
    <property type="project" value="UniProtKB-KW"/>
</dbReference>
<evidence type="ECO:0000313" key="12">
    <source>
        <dbReference type="Proteomes" id="UP000218690"/>
    </source>
</evidence>
<feature type="domain" description="Mur ligase central" evidence="10">
    <location>
        <begin position="134"/>
        <end position="256"/>
    </location>
</feature>
<dbReference type="Pfam" id="PF02875">
    <property type="entry name" value="Mur_ligase_C"/>
    <property type="match status" value="1"/>
</dbReference>
<keyword evidence="7 8" id="KW-0131">Cell cycle</keyword>
<comment type="subcellular location">
    <subcellularLocation>
        <location evidence="1 7 8">Cytoplasm</location>
    </subcellularLocation>
</comment>
<keyword evidence="7 8" id="KW-0133">Cell shape</keyword>
<evidence type="ECO:0000259" key="9">
    <source>
        <dbReference type="Pfam" id="PF02875"/>
    </source>
</evidence>
<evidence type="ECO:0000256" key="1">
    <source>
        <dbReference type="ARBA" id="ARBA00004496"/>
    </source>
</evidence>
<dbReference type="AlphaFoldDB" id="A0A2A4AI56"/>
<feature type="binding site" evidence="7">
    <location>
        <begin position="136"/>
        <end position="142"/>
    </location>
    <ligand>
        <name>ATP</name>
        <dbReference type="ChEBI" id="CHEBI:30616"/>
    </ligand>
</feature>
<keyword evidence="7 8" id="KW-0573">Peptidoglycan synthesis</keyword>
<dbReference type="HAMAP" id="MF_00639">
    <property type="entry name" value="MurD"/>
    <property type="match status" value="1"/>
</dbReference>
<dbReference type="GO" id="GO:0051301">
    <property type="term" value="P:cell division"/>
    <property type="evidence" value="ECO:0007669"/>
    <property type="project" value="UniProtKB-KW"/>
</dbReference>
<dbReference type="InterPro" id="IPR013221">
    <property type="entry name" value="Mur_ligase_cen"/>
</dbReference>
<keyword evidence="7 8" id="KW-0961">Cell wall biogenesis/degradation</keyword>
<evidence type="ECO:0000256" key="6">
    <source>
        <dbReference type="ARBA" id="ARBA00022840"/>
    </source>
</evidence>
<dbReference type="UniPathway" id="UPA00219"/>
<evidence type="ECO:0000256" key="8">
    <source>
        <dbReference type="RuleBase" id="RU003664"/>
    </source>
</evidence>
<keyword evidence="6 7" id="KW-0067">ATP-binding</keyword>
<dbReference type="Gene3D" id="3.40.50.720">
    <property type="entry name" value="NAD(P)-binding Rossmann-like Domain"/>
    <property type="match status" value="1"/>
</dbReference>
<evidence type="ECO:0000256" key="2">
    <source>
        <dbReference type="ARBA" id="ARBA00004752"/>
    </source>
</evidence>
<comment type="function">
    <text evidence="7 8">Cell wall formation. Catalyzes the addition of glutamate to the nucleotide precursor UDP-N-acetylmuramoyl-L-alanine (UMA).</text>
</comment>
<feature type="domain" description="Mur ligase C-terminal" evidence="9">
    <location>
        <begin position="342"/>
        <end position="460"/>
    </location>
</feature>
<comment type="catalytic activity">
    <reaction evidence="7 8">
        <text>UDP-N-acetyl-alpha-D-muramoyl-L-alanine + D-glutamate + ATP = UDP-N-acetyl-alpha-D-muramoyl-L-alanyl-D-glutamate + ADP + phosphate + H(+)</text>
        <dbReference type="Rhea" id="RHEA:16429"/>
        <dbReference type="ChEBI" id="CHEBI:15378"/>
        <dbReference type="ChEBI" id="CHEBI:29986"/>
        <dbReference type="ChEBI" id="CHEBI:30616"/>
        <dbReference type="ChEBI" id="CHEBI:43474"/>
        <dbReference type="ChEBI" id="CHEBI:83898"/>
        <dbReference type="ChEBI" id="CHEBI:83900"/>
        <dbReference type="ChEBI" id="CHEBI:456216"/>
        <dbReference type="EC" id="6.3.2.9"/>
    </reaction>
</comment>
<organism evidence="11 12">
    <name type="scientific">Corynebacterium accolens</name>
    <dbReference type="NCBI Taxonomy" id="38284"/>
    <lineage>
        <taxon>Bacteria</taxon>
        <taxon>Bacillati</taxon>
        <taxon>Actinomycetota</taxon>
        <taxon>Actinomycetes</taxon>
        <taxon>Mycobacteriales</taxon>
        <taxon>Corynebacteriaceae</taxon>
        <taxon>Corynebacterium</taxon>
    </lineage>
</organism>
<dbReference type="SUPFAM" id="SSF53244">
    <property type="entry name" value="MurD-like peptide ligases, peptide-binding domain"/>
    <property type="match status" value="1"/>
</dbReference>
<dbReference type="GO" id="GO:0005737">
    <property type="term" value="C:cytoplasm"/>
    <property type="evidence" value="ECO:0007669"/>
    <property type="project" value="UniProtKB-SubCell"/>
</dbReference>
<evidence type="ECO:0000313" key="11">
    <source>
        <dbReference type="EMBL" id="PCC82172.1"/>
    </source>
</evidence>
<dbReference type="InterPro" id="IPR036615">
    <property type="entry name" value="Mur_ligase_C_dom_sf"/>
</dbReference>
<dbReference type="GO" id="GO:0008360">
    <property type="term" value="P:regulation of cell shape"/>
    <property type="evidence" value="ECO:0007669"/>
    <property type="project" value="UniProtKB-KW"/>
</dbReference>
<keyword evidence="4 7" id="KW-0436">Ligase</keyword>
<evidence type="ECO:0000256" key="4">
    <source>
        <dbReference type="ARBA" id="ARBA00022598"/>
    </source>
</evidence>